<proteinExistence type="predicted"/>
<protein>
    <submittedName>
        <fullName evidence="1">Uncharacterized protein</fullName>
    </submittedName>
</protein>
<comment type="caution">
    <text evidence="1">The sequence shown here is derived from an EMBL/GenBank/DDBJ whole genome shotgun (WGS) entry which is preliminary data.</text>
</comment>
<organism evidence="1">
    <name type="scientific">marine sediment metagenome</name>
    <dbReference type="NCBI Taxonomy" id="412755"/>
    <lineage>
        <taxon>unclassified sequences</taxon>
        <taxon>metagenomes</taxon>
        <taxon>ecological metagenomes</taxon>
    </lineage>
</organism>
<reference evidence="1" key="1">
    <citation type="journal article" date="2014" name="Front. Microbiol.">
        <title>High frequency of phylogenetically diverse reductive dehalogenase-homologous genes in deep subseafloor sedimentary metagenomes.</title>
        <authorList>
            <person name="Kawai M."/>
            <person name="Futagami T."/>
            <person name="Toyoda A."/>
            <person name="Takaki Y."/>
            <person name="Nishi S."/>
            <person name="Hori S."/>
            <person name="Arai W."/>
            <person name="Tsubouchi T."/>
            <person name="Morono Y."/>
            <person name="Uchiyama I."/>
            <person name="Ito T."/>
            <person name="Fujiyama A."/>
            <person name="Inagaki F."/>
            <person name="Takami H."/>
        </authorList>
    </citation>
    <scope>NUCLEOTIDE SEQUENCE</scope>
    <source>
        <strain evidence="1">Expedition CK06-06</strain>
    </source>
</reference>
<evidence type="ECO:0000313" key="1">
    <source>
        <dbReference type="EMBL" id="GAI23537.1"/>
    </source>
</evidence>
<name>X1LVY6_9ZZZZ</name>
<sequence length="102" mass="10911">MSFTSLINLRNCQVKRKTDVVLEKKTITLNPIKTRDPPTGQPGCMEVHISGYPSGPLAGGNGSVTIYGKDINGNAILGGAGECIGEFTRIGNWHSFNPNQPI</sequence>
<gene>
    <name evidence="1" type="ORF">S06H3_29746</name>
</gene>
<dbReference type="EMBL" id="BARV01017454">
    <property type="protein sequence ID" value="GAI23537.1"/>
    <property type="molecule type" value="Genomic_DNA"/>
</dbReference>
<dbReference type="AlphaFoldDB" id="X1LVY6"/>
<accession>X1LVY6</accession>